<gene>
    <name evidence="2" type="ORF">DCO61_07030</name>
    <name evidence="3" type="ORF">LS64_001710</name>
</gene>
<sequence>MDFETRLVDSILEIEFQELDDSIQLKALQEYNELTQLHNNSIEKWLHSLHAKSGECKCGASNVIIGEMLVHIFKKLEHIENLISGDNADKYIPLKYKTHTSRLGHGIIILGDSKKLDSIESKSQDSNISHEDSIESSLQNPNLDSKKLENIESNIKLKKEAAYYARLNLPIFPVRCIPLFCIAREENVLEISKIGERDLKDYDAFIVGVEREMLKARKQQKL</sequence>
<keyword evidence="4" id="KW-1185">Reference proteome</keyword>
<evidence type="ECO:0000313" key="2">
    <source>
        <dbReference type="EMBL" id="MWV69756.1"/>
    </source>
</evidence>
<feature type="compositionally biased region" description="Basic and acidic residues" evidence="1">
    <location>
        <begin position="121"/>
        <end position="133"/>
    </location>
</feature>
<dbReference type="EMBL" id="JRMP02000002">
    <property type="protein sequence ID" value="TLD95597.1"/>
    <property type="molecule type" value="Genomic_DNA"/>
</dbReference>
<feature type="region of interest" description="Disordered" evidence="1">
    <location>
        <begin position="121"/>
        <end position="141"/>
    </location>
</feature>
<dbReference type="Proteomes" id="UP000477070">
    <property type="component" value="Unassembled WGS sequence"/>
</dbReference>
<proteinExistence type="predicted"/>
<reference evidence="3 4" key="1">
    <citation type="journal article" date="2014" name="Genome Announc.">
        <title>Draft genome sequences of eight enterohepatic helicobacter species isolated from both laboratory and wild rodents.</title>
        <authorList>
            <person name="Sheh A."/>
            <person name="Shen Z."/>
            <person name="Fox J.G."/>
        </authorList>
    </citation>
    <scope>NUCLEOTIDE SEQUENCE [LARGE SCALE GENOMIC DNA]</scope>
    <source>
        <strain evidence="3 4">MIT 97-6194</strain>
    </source>
</reference>
<reference evidence="3 4" key="2">
    <citation type="journal article" date="2016" name="Infect. Immun.">
        <title>Helicobacter saguini, a Novel Helicobacter Isolated from Cotton-Top Tamarins with Ulcerative Colitis, Has Proinflammatory Properties and Induces Typhlocolitis and Dysplasia in Gnotobiotic IL-10-/- Mice.</title>
        <authorList>
            <person name="Shen Z."/>
            <person name="Mannion A."/>
            <person name="Whary M.T."/>
            <person name="Muthupalani S."/>
            <person name="Sheh A."/>
            <person name="Feng Y."/>
            <person name="Gong G."/>
            <person name="Vandamme P."/>
            <person name="Holcombe H.R."/>
            <person name="Paster B.J."/>
            <person name="Fox J.G."/>
        </authorList>
    </citation>
    <scope>NUCLEOTIDE SEQUENCE [LARGE SCALE GENOMIC DNA]</scope>
    <source>
        <strain evidence="3 4">MIT 97-6194</strain>
    </source>
</reference>
<organism evidence="3 4">
    <name type="scientific">Helicobacter saguini</name>
    <dbReference type="NCBI Taxonomy" id="1548018"/>
    <lineage>
        <taxon>Bacteria</taxon>
        <taxon>Pseudomonadati</taxon>
        <taxon>Campylobacterota</taxon>
        <taxon>Epsilonproteobacteria</taxon>
        <taxon>Campylobacterales</taxon>
        <taxon>Helicobacteraceae</taxon>
        <taxon>Helicobacter</taxon>
    </lineage>
</organism>
<evidence type="ECO:0000313" key="5">
    <source>
        <dbReference type="Proteomes" id="UP000477070"/>
    </source>
</evidence>
<dbReference type="Proteomes" id="UP000029714">
    <property type="component" value="Unassembled WGS sequence"/>
</dbReference>
<accession>A0A347VGJ5</accession>
<dbReference type="OrthoDB" id="5339222at2"/>
<comment type="caution">
    <text evidence="3">The sequence shown here is derived from an EMBL/GenBank/DDBJ whole genome shotgun (WGS) entry which is preliminary data.</text>
</comment>
<dbReference type="RefSeq" id="WP_034571441.1">
    <property type="nucleotide sequence ID" value="NZ_JRMP02000002.1"/>
</dbReference>
<dbReference type="EMBL" id="QBIU01000001">
    <property type="protein sequence ID" value="MWV69756.1"/>
    <property type="molecule type" value="Genomic_DNA"/>
</dbReference>
<evidence type="ECO:0000313" key="4">
    <source>
        <dbReference type="Proteomes" id="UP000029714"/>
    </source>
</evidence>
<protein>
    <submittedName>
        <fullName evidence="3">Uncharacterized protein</fullName>
    </submittedName>
</protein>
<evidence type="ECO:0000256" key="1">
    <source>
        <dbReference type="SAM" id="MobiDB-lite"/>
    </source>
</evidence>
<reference evidence="3" key="3">
    <citation type="submission" date="2018-04" db="EMBL/GenBank/DDBJ databases">
        <authorList>
            <person name="Sheh A."/>
            <person name="Shen Z."/>
            <person name="Mannion A.J."/>
            <person name="Fox J.G."/>
        </authorList>
    </citation>
    <scope>NUCLEOTIDE SEQUENCE</scope>
    <source>
        <strain evidence="3">MIT 97-6194</strain>
    </source>
</reference>
<name>A0A347VGJ5_9HELI</name>
<reference evidence="2 5" key="4">
    <citation type="submission" date="2019-12" db="EMBL/GenBank/DDBJ databases">
        <title>Multi-Generational Helicobacter saguini Isolates.</title>
        <authorList>
            <person name="Mannion A."/>
            <person name="Shen Z."/>
            <person name="Fox J.G."/>
        </authorList>
    </citation>
    <scope>NUCLEOTIDE SEQUENCE [LARGE SCALE GENOMIC DNA]</scope>
    <source>
        <strain evidence="2">16-048</strain>
        <strain evidence="5">16-048 (F4)</strain>
    </source>
</reference>
<evidence type="ECO:0000313" key="3">
    <source>
        <dbReference type="EMBL" id="TLD95597.1"/>
    </source>
</evidence>
<dbReference type="AlphaFoldDB" id="A0A347VGJ5"/>